<name>A0A6J7AX24_9ZZZZ</name>
<accession>A0A6J7AX24</accession>
<evidence type="ECO:0000313" key="10">
    <source>
        <dbReference type="EMBL" id="CAB4711228.1"/>
    </source>
</evidence>
<evidence type="ECO:0000313" key="12">
    <source>
        <dbReference type="EMBL" id="CAB4837584.1"/>
    </source>
</evidence>
<dbReference type="Pfam" id="PF03772">
    <property type="entry name" value="Competence"/>
    <property type="match status" value="1"/>
</dbReference>
<evidence type="ECO:0000259" key="8">
    <source>
        <dbReference type="Pfam" id="PF03772"/>
    </source>
</evidence>
<protein>
    <submittedName>
        <fullName evidence="12">Unannotated protein</fullName>
    </submittedName>
</protein>
<dbReference type="InterPro" id="IPR052159">
    <property type="entry name" value="Competence_DNA_uptake"/>
</dbReference>
<comment type="subcellular location">
    <subcellularLocation>
        <location evidence="1">Cell membrane</location>
        <topology evidence="1">Multi-pass membrane protein</topology>
    </subcellularLocation>
</comment>
<evidence type="ECO:0000313" key="13">
    <source>
        <dbReference type="EMBL" id="CAB4887327.1"/>
    </source>
</evidence>
<dbReference type="EMBL" id="CAFAAZ010000009">
    <property type="protein sequence ID" value="CAB4824184.1"/>
    <property type="molecule type" value="Genomic_DNA"/>
</dbReference>
<dbReference type="EMBL" id="CAEZXD010000018">
    <property type="protein sequence ID" value="CAB4676821.1"/>
    <property type="molecule type" value="Genomic_DNA"/>
</dbReference>
<feature type="transmembrane region" description="Helical" evidence="6">
    <location>
        <begin position="442"/>
        <end position="461"/>
    </location>
</feature>
<evidence type="ECO:0000259" key="7">
    <source>
        <dbReference type="Pfam" id="PF00753"/>
    </source>
</evidence>
<feature type="transmembrane region" description="Helical" evidence="6">
    <location>
        <begin position="358"/>
        <end position="381"/>
    </location>
</feature>
<evidence type="ECO:0000256" key="6">
    <source>
        <dbReference type="SAM" id="Phobius"/>
    </source>
</evidence>
<feature type="transmembrane region" description="Helical" evidence="6">
    <location>
        <begin position="417"/>
        <end position="436"/>
    </location>
</feature>
<evidence type="ECO:0000256" key="2">
    <source>
        <dbReference type="ARBA" id="ARBA00022475"/>
    </source>
</evidence>
<feature type="transmembrane region" description="Helical" evidence="6">
    <location>
        <begin position="319"/>
        <end position="338"/>
    </location>
</feature>
<dbReference type="Pfam" id="PF00753">
    <property type="entry name" value="Lactamase_B"/>
    <property type="match status" value="1"/>
</dbReference>
<feature type="domain" description="ComEC/Rec2-related protein" evidence="8">
    <location>
        <begin position="204"/>
        <end position="465"/>
    </location>
</feature>
<evidence type="ECO:0000313" key="11">
    <source>
        <dbReference type="EMBL" id="CAB4824184.1"/>
    </source>
</evidence>
<dbReference type="EMBL" id="CAFBNU010000009">
    <property type="protein sequence ID" value="CAB4965961.1"/>
    <property type="molecule type" value="Genomic_DNA"/>
</dbReference>
<dbReference type="InterPro" id="IPR035681">
    <property type="entry name" value="ComA-like_MBL"/>
</dbReference>
<organism evidence="12">
    <name type="scientific">freshwater metagenome</name>
    <dbReference type="NCBI Taxonomy" id="449393"/>
    <lineage>
        <taxon>unclassified sequences</taxon>
        <taxon>metagenomes</taxon>
        <taxon>ecological metagenomes</taxon>
    </lineage>
</organism>
<dbReference type="EMBL" id="CAFBPT010000007">
    <property type="protein sequence ID" value="CAB5031121.1"/>
    <property type="molecule type" value="Genomic_DNA"/>
</dbReference>
<dbReference type="PANTHER" id="PTHR30619">
    <property type="entry name" value="DNA INTERNALIZATION/COMPETENCE PROTEIN COMEC/REC2"/>
    <property type="match status" value="1"/>
</dbReference>
<keyword evidence="5 6" id="KW-0472">Membrane</keyword>
<dbReference type="PANTHER" id="PTHR30619:SF1">
    <property type="entry name" value="RECOMBINATION PROTEIN 2"/>
    <property type="match status" value="1"/>
</dbReference>
<dbReference type="NCBIfam" id="TIGR00360">
    <property type="entry name" value="ComEC_N-term"/>
    <property type="match status" value="1"/>
</dbReference>
<proteinExistence type="predicted"/>
<evidence type="ECO:0000256" key="3">
    <source>
        <dbReference type="ARBA" id="ARBA00022692"/>
    </source>
</evidence>
<keyword evidence="3 6" id="KW-0812">Transmembrane</keyword>
<feature type="transmembrane region" description="Helical" evidence="6">
    <location>
        <begin position="393"/>
        <end position="410"/>
    </location>
</feature>
<evidence type="ECO:0000256" key="1">
    <source>
        <dbReference type="ARBA" id="ARBA00004651"/>
    </source>
</evidence>
<gene>
    <name evidence="9" type="ORF">UFOPK2343_00780</name>
    <name evidence="10" type="ORF">UFOPK2652_00810</name>
    <name evidence="11" type="ORF">UFOPK3128_01016</name>
    <name evidence="12" type="ORF">UFOPK3227_00606</name>
    <name evidence="13" type="ORF">UFOPK3511_00018</name>
    <name evidence="14" type="ORF">UFOPK3880_00917</name>
    <name evidence="15" type="ORF">UFOPK4146_00980</name>
</gene>
<feature type="transmembrane region" description="Helical" evidence="6">
    <location>
        <begin position="228"/>
        <end position="251"/>
    </location>
</feature>
<evidence type="ECO:0000256" key="4">
    <source>
        <dbReference type="ARBA" id="ARBA00022989"/>
    </source>
</evidence>
<dbReference type="InterPro" id="IPR001279">
    <property type="entry name" value="Metallo-B-lactamas"/>
</dbReference>
<dbReference type="EMBL" id="CAFBMA010000001">
    <property type="protein sequence ID" value="CAB4887327.1"/>
    <property type="molecule type" value="Genomic_DNA"/>
</dbReference>
<dbReference type="GO" id="GO:0005886">
    <property type="term" value="C:plasma membrane"/>
    <property type="evidence" value="ECO:0007669"/>
    <property type="project" value="UniProtKB-SubCell"/>
</dbReference>
<dbReference type="SUPFAM" id="SSF56281">
    <property type="entry name" value="Metallo-hydrolase/oxidoreductase"/>
    <property type="match status" value="1"/>
</dbReference>
<dbReference type="AlphaFoldDB" id="A0A6J7AX24"/>
<dbReference type="CDD" id="cd07731">
    <property type="entry name" value="ComA-like_MBL-fold"/>
    <property type="match status" value="1"/>
</dbReference>
<dbReference type="InterPro" id="IPR036866">
    <property type="entry name" value="RibonucZ/Hydroxyglut_hydro"/>
</dbReference>
<evidence type="ECO:0000256" key="5">
    <source>
        <dbReference type="ARBA" id="ARBA00023136"/>
    </source>
</evidence>
<feature type="transmembrane region" description="Helical" evidence="6">
    <location>
        <begin position="257"/>
        <end position="275"/>
    </location>
</feature>
<evidence type="ECO:0000313" key="15">
    <source>
        <dbReference type="EMBL" id="CAB5031121.1"/>
    </source>
</evidence>
<evidence type="ECO:0000313" key="9">
    <source>
        <dbReference type="EMBL" id="CAB4676821.1"/>
    </source>
</evidence>
<feature type="transmembrane region" description="Helical" evidence="6">
    <location>
        <begin position="468"/>
        <end position="486"/>
    </location>
</feature>
<evidence type="ECO:0000313" key="14">
    <source>
        <dbReference type="EMBL" id="CAB4965961.1"/>
    </source>
</evidence>
<keyword evidence="4 6" id="KW-1133">Transmembrane helix</keyword>
<dbReference type="EMBL" id="CAFAHD010000057">
    <property type="protein sequence ID" value="CAB4837584.1"/>
    <property type="molecule type" value="Genomic_DNA"/>
</dbReference>
<feature type="domain" description="Metallo-beta-lactamase" evidence="7">
    <location>
        <begin position="499"/>
        <end position="687"/>
    </location>
</feature>
<reference evidence="12" key="1">
    <citation type="submission" date="2020-05" db="EMBL/GenBank/DDBJ databases">
        <authorList>
            <person name="Chiriac C."/>
            <person name="Salcher M."/>
            <person name="Ghai R."/>
            <person name="Kavagutti S V."/>
        </authorList>
    </citation>
    <scope>NUCLEOTIDE SEQUENCE</scope>
</reference>
<dbReference type="InterPro" id="IPR004477">
    <property type="entry name" value="ComEC_N"/>
</dbReference>
<dbReference type="EMBL" id="CAEZYD010000010">
    <property type="protein sequence ID" value="CAB4711228.1"/>
    <property type="molecule type" value="Genomic_DNA"/>
</dbReference>
<keyword evidence="2" id="KW-1003">Cell membrane</keyword>
<dbReference type="Gene3D" id="3.60.15.10">
    <property type="entry name" value="Ribonuclease Z/Hydroxyacylglutathione hydrolase-like"/>
    <property type="match status" value="1"/>
</dbReference>
<sequence length="754" mass="79944">MLALGLAIWLGAAIAGILEAPWSFIAILIAIALAQIKRSLALILIAAVLTGSAGSAIRQIGLTHNFVARVLVDKPTVEIVGVLKTDPTWSKPKVIGSRFRSKSMTMLASISSVTIAGETRAIRLPVRITSPKFVKLIPGEKFRVTGVAFPTEEKRVTALIATQGSFLKLADATFLQRLSAKIRDSFRRSAQSIGGASGALIPGLVIGDTSLEEQSFVTDMRRVGLSHLTAVSGANFAIIAAFLLWLSLWIFKRVRSRLILTSVVLVGFIFLVRPSPSVLRASVMSAVILIAKARGVKADSVPSLGLAIAFLILMDPFQAIDPGFALSVAATAGILLLAPKIQSYFTEKFGHEKFAEVLAIPLSATIMCTPVILAISGIFSLVSIPANILAEPVVAPITIVGFIAAILSPLTPAISHLLLVLIKPLAQIIVWISNFASDLPVLLLPKSYLGAVIALGVIALIKLRKWSALAFSGLATIIIILLPGQWPGKNWEVANCNVGQGDGLVINLGNNEAIVIDVGPDTTLIDNCLKDLGITKIPLLVLSHFHADHVHGLSGVMSGRKISNIWVTNYGEPKSERDTAFLLFGDIPNHQAVSGEHVEFSSAKGPVTISVLWPGKSVQEFAAMPGDGSSINNSSIALLITVGGLQIFSAGDLEPPAQEALMASSKISAVDIYKVSHHGSAYQYQPLMSALKPKVALISVGAGNNYGHPAANTISALESVGAKVMRTDQDGAIAVDSTLKIRTKRADWWNISWG</sequence>